<sequence>MSAPAEAVVDLDAYRANLARLRGAAPTAAQMAVVKADGYGHGAVTMARAALEAGSEWLGVATVEEAVRLRSAGVDGPVLAWLCPAGADLGPAIDAGVDVAAGSVEQLDAVLAAPARRRPRVHLKVDTGMARGGVRGADLSALIAAAARAHHGARIEVVGIFSHLACADEPGSPVNAEQRTAFDAAVAELAAAGITDVLRHLANSAATLVDPAAHHDLVRVGIATYGISPGEALGAPEDLGLQAVMTLRSALALVRRVPAGTGVSYGHTFVTQRPTTLGLVPIGYGDGVLRAASNTAEALVAGTRVRVAGRVCMDQLVLDLGDLDVRRGEEVVLFGSAGRGEPTAEDWARAAGTIGYEVVTRLGGRIVHRYLGAP</sequence>
<proteinExistence type="inferred from homology"/>
<dbReference type="PRINTS" id="PR00992">
    <property type="entry name" value="ALARACEMASE"/>
</dbReference>
<dbReference type="OrthoDB" id="9813814at2"/>
<dbReference type="GO" id="GO:0030632">
    <property type="term" value="P:D-alanine biosynthetic process"/>
    <property type="evidence" value="ECO:0007669"/>
    <property type="project" value="UniProtKB-UniRule"/>
</dbReference>
<gene>
    <name evidence="11" type="ORF">CLV56_2642</name>
</gene>
<name>A0A0B2BTH5_9ACTN</name>
<dbReference type="CDD" id="cd00430">
    <property type="entry name" value="PLPDE_III_AR"/>
    <property type="match status" value="1"/>
</dbReference>
<protein>
    <recommendedName>
        <fullName evidence="6 7">Alanine racemase</fullName>
        <ecNumber evidence="3 7">5.1.1.1</ecNumber>
    </recommendedName>
</protein>
<dbReference type="InterPro" id="IPR011079">
    <property type="entry name" value="Ala_racemase_C"/>
</dbReference>
<dbReference type="GO" id="GO:0030170">
    <property type="term" value="F:pyridoxal phosphate binding"/>
    <property type="evidence" value="ECO:0007669"/>
    <property type="project" value="UniProtKB-UniRule"/>
</dbReference>
<evidence type="ECO:0000259" key="10">
    <source>
        <dbReference type="SMART" id="SM01005"/>
    </source>
</evidence>
<dbReference type="InterPro" id="IPR029066">
    <property type="entry name" value="PLP-binding_barrel"/>
</dbReference>
<accession>A0A0B2BTH5</accession>
<feature type="active site" description="Proton acceptor; specific for L-alanine" evidence="7">
    <location>
        <position position="265"/>
    </location>
</feature>
<dbReference type="UniPathway" id="UPA00042">
    <property type="reaction ID" value="UER00497"/>
</dbReference>
<dbReference type="Gene3D" id="3.20.20.10">
    <property type="entry name" value="Alanine racemase"/>
    <property type="match status" value="1"/>
</dbReference>
<dbReference type="Pfam" id="PF01168">
    <property type="entry name" value="Ala_racemase_N"/>
    <property type="match status" value="1"/>
</dbReference>
<feature type="binding site" evidence="7 9">
    <location>
        <position position="131"/>
    </location>
    <ligand>
        <name>substrate</name>
    </ligand>
</feature>
<evidence type="ECO:0000256" key="9">
    <source>
        <dbReference type="PIRSR" id="PIRSR600821-52"/>
    </source>
</evidence>
<dbReference type="EMBL" id="PGEZ01000001">
    <property type="protein sequence ID" value="PJJ58391.1"/>
    <property type="molecule type" value="Genomic_DNA"/>
</dbReference>
<dbReference type="SMART" id="SM01005">
    <property type="entry name" value="Ala_racemase_C"/>
    <property type="match status" value="1"/>
</dbReference>
<keyword evidence="12" id="KW-1185">Reference proteome</keyword>
<comment type="caution">
    <text evidence="11">The sequence shown here is derived from an EMBL/GenBank/DDBJ whole genome shotgun (WGS) entry which is preliminary data.</text>
</comment>
<dbReference type="PROSITE" id="PS00395">
    <property type="entry name" value="ALANINE_RACEMASE"/>
    <property type="match status" value="1"/>
</dbReference>
<dbReference type="Gene3D" id="2.40.37.10">
    <property type="entry name" value="Lyase, Ornithine Decarboxylase, Chain A, domain 1"/>
    <property type="match status" value="1"/>
</dbReference>
<keyword evidence="5 7" id="KW-0413">Isomerase</keyword>
<dbReference type="GO" id="GO:0009252">
    <property type="term" value="P:peptidoglycan biosynthetic process"/>
    <property type="evidence" value="ECO:0007669"/>
    <property type="project" value="TreeGrafter"/>
</dbReference>
<dbReference type="SUPFAM" id="SSF51419">
    <property type="entry name" value="PLP-binding barrel"/>
    <property type="match status" value="1"/>
</dbReference>
<keyword evidence="4 7" id="KW-0663">Pyridoxal phosphate</keyword>
<comment type="similarity">
    <text evidence="7">Belongs to the alanine racemase family.</text>
</comment>
<dbReference type="NCBIfam" id="TIGR00492">
    <property type="entry name" value="alr"/>
    <property type="match status" value="1"/>
</dbReference>
<evidence type="ECO:0000256" key="2">
    <source>
        <dbReference type="ARBA" id="ARBA00001933"/>
    </source>
</evidence>
<comment type="catalytic activity">
    <reaction evidence="1 7">
        <text>L-alanine = D-alanine</text>
        <dbReference type="Rhea" id="RHEA:20249"/>
        <dbReference type="ChEBI" id="CHEBI:57416"/>
        <dbReference type="ChEBI" id="CHEBI:57972"/>
        <dbReference type="EC" id="5.1.1.1"/>
    </reaction>
</comment>
<dbReference type="RefSeq" id="WP_039342063.1">
    <property type="nucleotide sequence ID" value="NZ_PGEZ01000001.1"/>
</dbReference>
<dbReference type="PANTHER" id="PTHR30511">
    <property type="entry name" value="ALANINE RACEMASE"/>
    <property type="match status" value="1"/>
</dbReference>
<evidence type="ECO:0000256" key="5">
    <source>
        <dbReference type="ARBA" id="ARBA00023235"/>
    </source>
</evidence>
<feature type="active site" description="Proton acceptor; specific for D-alanine" evidence="7">
    <location>
        <position position="35"/>
    </location>
</feature>
<dbReference type="FunFam" id="3.20.20.10:FF:000002">
    <property type="entry name" value="Alanine racemase"/>
    <property type="match status" value="1"/>
</dbReference>
<dbReference type="InterPro" id="IPR001608">
    <property type="entry name" value="Ala_racemase_N"/>
</dbReference>
<dbReference type="InterPro" id="IPR000821">
    <property type="entry name" value="Ala_racemase"/>
</dbReference>
<comment type="function">
    <text evidence="7">Catalyzes the interconversion of L-alanine and D-alanine. May also act on other amino acids.</text>
</comment>
<organism evidence="11 12">
    <name type="scientific">Mumia flava</name>
    <dbReference type="NCBI Taxonomy" id="1348852"/>
    <lineage>
        <taxon>Bacteria</taxon>
        <taxon>Bacillati</taxon>
        <taxon>Actinomycetota</taxon>
        <taxon>Actinomycetes</taxon>
        <taxon>Propionibacteriales</taxon>
        <taxon>Nocardioidaceae</taxon>
        <taxon>Mumia</taxon>
    </lineage>
</organism>
<feature type="domain" description="Alanine racemase C-terminal" evidence="10">
    <location>
        <begin position="244"/>
        <end position="371"/>
    </location>
</feature>
<feature type="binding site" evidence="7 9">
    <location>
        <position position="313"/>
    </location>
    <ligand>
        <name>substrate</name>
    </ligand>
</feature>
<dbReference type="GO" id="GO:0008784">
    <property type="term" value="F:alanine racemase activity"/>
    <property type="evidence" value="ECO:0007669"/>
    <property type="project" value="UniProtKB-UniRule"/>
</dbReference>
<evidence type="ECO:0000256" key="8">
    <source>
        <dbReference type="PIRSR" id="PIRSR600821-50"/>
    </source>
</evidence>
<dbReference type="PANTHER" id="PTHR30511:SF0">
    <property type="entry name" value="ALANINE RACEMASE, CATABOLIC-RELATED"/>
    <property type="match status" value="1"/>
</dbReference>
<feature type="modified residue" description="N6-(pyridoxal phosphate)lysine" evidence="7 8">
    <location>
        <position position="35"/>
    </location>
</feature>
<comment type="pathway">
    <text evidence="7">Amino-acid biosynthesis; D-alanine biosynthesis; D-alanine from L-alanine: step 1/1.</text>
</comment>
<dbReference type="Proteomes" id="UP000230842">
    <property type="component" value="Unassembled WGS sequence"/>
</dbReference>
<evidence type="ECO:0000256" key="6">
    <source>
        <dbReference type="ARBA" id="ARBA00072221"/>
    </source>
</evidence>
<dbReference type="InterPro" id="IPR020622">
    <property type="entry name" value="Ala_racemase_pyridoxalP-BS"/>
</dbReference>
<comment type="cofactor">
    <cofactor evidence="2 7 8">
        <name>pyridoxal 5'-phosphate</name>
        <dbReference type="ChEBI" id="CHEBI:597326"/>
    </cofactor>
</comment>
<dbReference type="AlphaFoldDB" id="A0A0B2BTH5"/>
<dbReference type="HAMAP" id="MF_01201">
    <property type="entry name" value="Ala_racemase"/>
    <property type="match status" value="1"/>
</dbReference>
<dbReference type="InterPro" id="IPR009006">
    <property type="entry name" value="Ala_racemase/Decarboxylase_C"/>
</dbReference>
<evidence type="ECO:0000256" key="4">
    <source>
        <dbReference type="ARBA" id="ARBA00022898"/>
    </source>
</evidence>
<evidence type="ECO:0000256" key="3">
    <source>
        <dbReference type="ARBA" id="ARBA00013089"/>
    </source>
</evidence>
<dbReference type="GO" id="GO:0005829">
    <property type="term" value="C:cytosol"/>
    <property type="evidence" value="ECO:0007669"/>
    <property type="project" value="TreeGrafter"/>
</dbReference>
<dbReference type="FunFam" id="2.40.37.10:FF:000015">
    <property type="entry name" value="Alanine racemase"/>
    <property type="match status" value="1"/>
</dbReference>
<dbReference type="SUPFAM" id="SSF50621">
    <property type="entry name" value="Alanine racemase C-terminal domain-like"/>
    <property type="match status" value="1"/>
</dbReference>
<evidence type="ECO:0000256" key="1">
    <source>
        <dbReference type="ARBA" id="ARBA00000316"/>
    </source>
</evidence>
<evidence type="ECO:0000313" key="11">
    <source>
        <dbReference type="EMBL" id="PJJ58391.1"/>
    </source>
</evidence>
<evidence type="ECO:0000256" key="7">
    <source>
        <dbReference type="HAMAP-Rule" id="MF_01201"/>
    </source>
</evidence>
<dbReference type="EC" id="5.1.1.1" evidence="3 7"/>
<evidence type="ECO:0000313" key="12">
    <source>
        <dbReference type="Proteomes" id="UP000230842"/>
    </source>
</evidence>
<dbReference type="Pfam" id="PF00842">
    <property type="entry name" value="Ala_racemase_C"/>
    <property type="match status" value="1"/>
</dbReference>
<reference evidence="11 12" key="1">
    <citation type="submission" date="2017-11" db="EMBL/GenBank/DDBJ databases">
        <title>Genomic Encyclopedia of Archaeal and Bacterial Type Strains, Phase II (KMG-II): From Individual Species to Whole Genera.</title>
        <authorList>
            <person name="Goeker M."/>
        </authorList>
    </citation>
    <scope>NUCLEOTIDE SEQUENCE [LARGE SCALE GENOMIC DNA]</scope>
    <source>
        <strain evidence="11 12">DSM 27763</strain>
    </source>
</reference>